<name>A0ABS8MLL8_9FLAO</name>
<sequence>MPTNPIPAVPIPAARYYPRLSEIITVDDLPEFLSFVENGLNAIFDKIHYKNLQYSKGYRGDSAFYSLDIVTSERLALPLPFGLGLVLNPDPDGDSTISSFPITLEYQWEILAFLKTFSSSSFSFSIKDFYSVGLQVFRISEEQVVAHMMNIFVEAEEGKTKYETLLEDINGLLNFPEAQKLKLPEGAEQSISSVITLINSSAAITETIPLLLFATYILNEDLSATKQKLQEFYNIIAPDGIEAYIKRIITPKAKATLALSAGIEFPQNVLRPINEDGTPYIDPTAKSMFLFGKAQLYADTEAGIDYQLELGGSLSPSTFAMIGNTGLILQLDTLKVDLSKKTNIPEADADGRPNDFVGVYARAVSVTLPSRWFHDPKTSPENENKTLRLGASDLLVGSGGLSGNIYLETVKSIGTTFNYFSDKFNFNYPIAMFDRGEDGVVIKKEIADYESLIAFLQELNSKGKPYAFDYPLSLTTLSNLASTTIKSSTTYTFSNAKEYKSFLSELNLDNTLWKTIGSPEKGFKIGFNKFDISFKQNKVIGSNIKGKLLFEKLKIKRPNEPERPFSAILEGHLYDDGDFNLTASFPKETAPRANLLNLVDFDFYSFELGKQDKDYYIGTSCYVSFPSVVMQRLMKGQGINIEKLRIYSDGSIEVEGGSIPIPINFSLELGPVKMSVTNVNFGSTQINGRKYNFFGFDGAISINPLGVDARGEGVKYYYCTEDGHEDSFIRIQTIEVDLIIPGTATEASAMAIINGMISLPEPGKSQEFKGQVSLKLPKAKISGGVGMRFMPKYPAFLVDAHIELPTPIPLGFLAISAFRGLLGFRYVATKEAAGLNKDNSWYEFYKHPKPGININKFSGPPDSMQHKSPFSIGAGATFGTIADGGHVLSLRAMLLLSLPTLFYIEAGLNVIAGRLGLIEDDPSNPPFFAIVAFGDDSLELAAGAEFSIPKNTGEIFQLHALLEAGFFFKNQKPWYVNIGSRKDPIMARILTLFSAKAFIMLSAQGIEAGARLDFKLEKSFGPAKVKLWAYLELGGKISFKRPQMGGYITAGGGIQIKIWIIKVEIALDTVFSVESFRPFLIYAKLQLSVRVKIGFVRVRKNFLIELQWDINRTVDRTPYSPLPKGTLGDEEDNRTLENVKGVHMLTNQAFALDYFKSTDDNGYDPTKFHDGMPKAELIKNIIPLDTYIDIKMAKGLLPDPSLSKKIGGYTGDAKNYTDMMPPIEKVAGRPIRQVKHKYEIKSINLKSWNGSTWEDYHPFEAVVEQKERSKVTNLPWAQWQKAIDQYDSIRVLATDPFSFLSSGEPGWHAPEQFGITPSKLFCPSDKIKKEHTDFLRQKIGQRYYVPTQYTADKINGLFFRLIGEVPEVLENSQTTEGDFMSITGEKNPHKYIKSLAFKNYNELEVIFPQSAIEPAFKLTTQAKEVKIKAYTSVIKEGAKLASYEIVDIRKIAGGDISTELTYTKAELLNEITLYHKEIDASSKTKIDKIVITPIAANAEAIKDVRNQIAALFDDTYTSANGDFVMSGPRDLEKYDLLLAKLNQLKTNAGNENIQEGTPNALTFTHYYGYKGKDLYAFDKVIKYNDNYIISFHPQENTTVLLQMNSNGDILRERLLNGVVTSMQAINGNLLVTQALNADQCKGIGEAVIDLDFIVGCESPIDAMAIIELDDELNLKTGTQYLNSYSLGFNKVLPLANNELLWVNTLENETQINWVNGSSRDLIKRVKINGTAIKVLQHSDSEFSLITKDKKIIRFDLNLSTKTISVTDTKVISDASISEIIDAVITNGKTLVTVQFSNGKFGLAQITGNSLDIVKQDTIFDSAVYLSNKTLADNSIMSYNKDYLFVFNATLELKRIIKRGNTVENASIIHIQNEPSENEILMLSSKPKEKGVYFSLFNNQFDNCSLYAAENVTLTSSVAALTTEVTSLTSLSLTAKVDYNKRPKNSKLITVNDTICSSGYTEEDPELDYTTSVQSIEWLSKESYFHNTTIPSIEAVQENREAMEAAVRNTVQPIWRPNTTYCLDFTLTDAVDDKKPIAFNYFYGFKTLGPVGHFPVPDPIPEPVLPGELPPAKNELTDLSKSPLTSLRQYLDYNRSYPNADGSLLQSKPVFYGHEQCKISMFFTSPYVYHMFKGWSGYGGKREEIQGSLNLIIKDPLNDTLIPYPLPEETVTYPRATEGDNEGDAKWVSDNDPRIPLGIKLINNFIGAHPETKCGILLGDPLQPKSYGYQVNLTDLQPSKLYTVLANNYYDVNQNKKVDEKENVLVHQYGFQTSRYKNFEEQIQSYNIDEATDRKAVFDVNVNVNQEQIDALYHLAAAKTEANTLSDSIAIKYQHSFDRAIEGVLKLSPLDPAQNTEVNKIIDINTGKVIALLIRNPEPFNIPKIPLKEIQETISVVTITVENEKKKYTKKDVYKVLHSKDYSQVLIMHDDKFILEPNVDIMFDYRMWNNEEITVNATRALTSSIDRQDIKVQLQAESENINL</sequence>
<keyword evidence="2" id="KW-1185">Reference proteome</keyword>
<accession>A0ABS8MLL8</accession>
<comment type="caution">
    <text evidence="1">The sequence shown here is derived from an EMBL/GenBank/DDBJ whole genome shotgun (WGS) entry which is preliminary data.</text>
</comment>
<dbReference type="EMBL" id="JAJJMM010000001">
    <property type="protein sequence ID" value="MCC9066389.1"/>
    <property type="molecule type" value="Genomic_DNA"/>
</dbReference>
<protein>
    <submittedName>
        <fullName evidence="1">Uncharacterized protein</fullName>
    </submittedName>
</protein>
<gene>
    <name evidence="1" type="ORF">LNP81_25650</name>
</gene>
<evidence type="ECO:0000313" key="1">
    <source>
        <dbReference type="EMBL" id="MCC9066389.1"/>
    </source>
</evidence>
<proteinExistence type="predicted"/>
<dbReference type="Proteomes" id="UP001430679">
    <property type="component" value="Unassembled WGS sequence"/>
</dbReference>
<organism evidence="1 2">
    <name type="scientific">Flavobacterium piscisymbiosum</name>
    <dbReference type="NCBI Taxonomy" id="2893753"/>
    <lineage>
        <taxon>Bacteria</taxon>
        <taxon>Pseudomonadati</taxon>
        <taxon>Bacteroidota</taxon>
        <taxon>Flavobacteriia</taxon>
        <taxon>Flavobacteriales</taxon>
        <taxon>Flavobacteriaceae</taxon>
        <taxon>Flavobacterium</taxon>
    </lineage>
</organism>
<evidence type="ECO:0000313" key="2">
    <source>
        <dbReference type="Proteomes" id="UP001430679"/>
    </source>
</evidence>
<reference evidence="1" key="1">
    <citation type="submission" date="2021-11" db="EMBL/GenBank/DDBJ databases">
        <title>Description of novel Flavobacterium species.</title>
        <authorList>
            <person name="Saticioglu I.B."/>
            <person name="Ay H."/>
            <person name="Altun S."/>
            <person name="Duman M."/>
        </authorList>
    </citation>
    <scope>NUCLEOTIDE SEQUENCE</scope>
    <source>
        <strain evidence="1">F-30</strain>
    </source>
</reference>
<dbReference type="RefSeq" id="WP_230040305.1">
    <property type="nucleotide sequence ID" value="NZ_JAJJMM010000001.1"/>
</dbReference>